<evidence type="ECO:0000256" key="1">
    <source>
        <dbReference type="ARBA" id="ARBA00022490"/>
    </source>
</evidence>
<evidence type="ECO:0000256" key="8">
    <source>
        <dbReference type="HAMAP-Rule" id="MF_00316"/>
    </source>
</evidence>
<feature type="domain" description="MobA-like NTP transferase" evidence="9">
    <location>
        <begin position="9"/>
        <end position="159"/>
    </location>
</feature>
<evidence type="ECO:0000256" key="3">
    <source>
        <dbReference type="ARBA" id="ARBA00022723"/>
    </source>
</evidence>
<dbReference type="PANTHER" id="PTHR19136:SF81">
    <property type="entry name" value="MOLYBDENUM COFACTOR GUANYLYLTRANSFERASE"/>
    <property type="match status" value="1"/>
</dbReference>
<keyword evidence="7 8" id="KW-0501">Molybdenum cofactor biosynthesis</keyword>
<comment type="cofactor">
    <cofactor evidence="8">
        <name>Mg(2+)</name>
        <dbReference type="ChEBI" id="CHEBI:18420"/>
    </cofactor>
</comment>
<keyword evidence="3 8" id="KW-0479">Metal-binding</keyword>
<keyword evidence="10" id="KW-0548">Nucleotidyltransferase</keyword>
<feature type="binding site" evidence="8">
    <location>
        <begin position="11"/>
        <end position="13"/>
    </location>
    <ligand>
        <name>GTP</name>
        <dbReference type="ChEBI" id="CHEBI:37565"/>
    </ligand>
</feature>
<dbReference type="CDD" id="cd02503">
    <property type="entry name" value="MobA"/>
    <property type="match status" value="1"/>
</dbReference>
<protein>
    <recommendedName>
        <fullName evidence="8">Probable molybdenum cofactor guanylyltransferase</fullName>
        <shortName evidence="8">MoCo guanylyltransferase</shortName>
        <ecNumber evidence="8">2.7.7.77</ecNumber>
    </recommendedName>
    <alternativeName>
        <fullName evidence="8">GTP:molybdopterin guanylyltransferase</fullName>
    </alternativeName>
    <alternativeName>
        <fullName evidence="8">Mo-MPT guanylyltransferase</fullName>
    </alternativeName>
    <alternativeName>
        <fullName evidence="8">Molybdopterin guanylyltransferase</fullName>
    </alternativeName>
    <alternativeName>
        <fullName evidence="8">Molybdopterin-guanine dinucleotide synthase</fullName>
        <shortName evidence="8">MGD synthase</shortName>
    </alternativeName>
</protein>
<dbReference type="EMBL" id="JBHUHR010000045">
    <property type="protein sequence ID" value="MFD2036732.1"/>
    <property type="molecule type" value="Genomic_DNA"/>
</dbReference>
<evidence type="ECO:0000313" key="10">
    <source>
        <dbReference type="EMBL" id="MFD2036732.1"/>
    </source>
</evidence>
<dbReference type="InterPro" id="IPR029044">
    <property type="entry name" value="Nucleotide-diphossugar_trans"/>
</dbReference>
<organism evidence="10 11">
    <name type="scientific">Belliella marina</name>
    <dbReference type="NCBI Taxonomy" id="1644146"/>
    <lineage>
        <taxon>Bacteria</taxon>
        <taxon>Pseudomonadati</taxon>
        <taxon>Bacteroidota</taxon>
        <taxon>Cytophagia</taxon>
        <taxon>Cytophagales</taxon>
        <taxon>Cyclobacteriaceae</taxon>
        <taxon>Belliella</taxon>
    </lineage>
</organism>
<accession>A0ABW4VTS7</accession>
<keyword evidence="4 8" id="KW-0547">Nucleotide-binding</keyword>
<dbReference type="HAMAP" id="MF_00316">
    <property type="entry name" value="MobA"/>
    <property type="match status" value="1"/>
</dbReference>
<gene>
    <name evidence="8" type="primary">mobA</name>
    <name evidence="10" type="ORF">ACFSKL_18150</name>
</gene>
<keyword evidence="5 8" id="KW-0460">Magnesium</keyword>
<dbReference type="Gene3D" id="3.90.550.10">
    <property type="entry name" value="Spore Coat Polysaccharide Biosynthesis Protein SpsA, Chain A"/>
    <property type="match status" value="1"/>
</dbReference>
<evidence type="ECO:0000256" key="4">
    <source>
        <dbReference type="ARBA" id="ARBA00022741"/>
    </source>
</evidence>
<dbReference type="InterPro" id="IPR013482">
    <property type="entry name" value="Molybde_CF_guanTrfase"/>
</dbReference>
<dbReference type="Proteomes" id="UP001597361">
    <property type="component" value="Unassembled WGS sequence"/>
</dbReference>
<dbReference type="RefSeq" id="WP_376888051.1">
    <property type="nucleotide sequence ID" value="NZ_JBHUHR010000045.1"/>
</dbReference>
<comment type="similarity">
    <text evidence="8">Belongs to the MobA family.</text>
</comment>
<keyword evidence="1 8" id="KW-0963">Cytoplasm</keyword>
<reference evidence="11" key="1">
    <citation type="journal article" date="2019" name="Int. J. Syst. Evol. Microbiol.">
        <title>The Global Catalogue of Microorganisms (GCM) 10K type strain sequencing project: providing services to taxonomists for standard genome sequencing and annotation.</title>
        <authorList>
            <consortium name="The Broad Institute Genomics Platform"/>
            <consortium name="The Broad Institute Genome Sequencing Center for Infectious Disease"/>
            <person name="Wu L."/>
            <person name="Ma J."/>
        </authorList>
    </citation>
    <scope>NUCLEOTIDE SEQUENCE [LARGE SCALE GENOMIC DNA]</scope>
    <source>
        <strain evidence="11">CGMCC 1.15180</strain>
    </source>
</reference>
<feature type="binding site" evidence="8">
    <location>
        <position position="23"/>
    </location>
    <ligand>
        <name>GTP</name>
        <dbReference type="ChEBI" id="CHEBI:37565"/>
    </ligand>
</feature>
<comment type="function">
    <text evidence="8">Transfers a GMP moiety from GTP to Mo-molybdopterin (Mo-MPT) cofactor (Moco or molybdenum cofactor) to form Mo-molybdopterin guanine dinucleotide (Mo-MGD) cofactor.</text>
</comment>
<evidence type="ECO:0000259" key="9">
    <source>
        <dbReference type="Pfam" id="PF12804"/>
    </source>
</evidence>
<keyword evidence="6 8" id="KW-0342">GTP-binding</keyword>
<evidence type="ECO:0000256" key="7">
    <source>
        <dbReference type="ARBA" id="ARBA00023150"/>
    </source>
</evidence>
<feature type="binding site" evidence="8">
    <location>
        <position position="67"/>
    </location>
    <ligand>
        <name>GTP</name>
        <dbReference type="ChEBI" id="CHEBI:37565"/>
    </ligand>
</feature>
<comment type="domain">
    <text evidence="8">The N-terminal domain determines nucleotide recognition and specific binding, while the C-terminal domain determines the specific binding to the target protein.</text>
</comment>
<comment type="caution">
    <text evidence="8">Lacks conserved residue(s) required for the propagation of feature annotation.</text>
</comment>
<dbReference type="PANTHER" id="PTHR19136">
    <property type="entry name" value="MOLYBDENUM COFACTOR GUANYLYLTRANSFERASE"/>
    <property type="match status" value="1"/>
</dbReference>
<proteinExistence type="inferred from homology"/>
<comment type="catalytic activity">
    <reaction evidence="8">
        <text>Mo-molybdopterin + GTP + H(+) = Mo-molybdopterin guanine dinucleotide + diphosphate</text>
        <dbReference type="Rhea" id="RHEA:34243"/>
        <dbReference type="ChEBI" id="CHEBI:15378"/>
        <dbReference type="ChEBI" id="CHEBI:33019"/>
        <dbReference type="ChEBI" id="CHEBI:37565"/>
        <dbReference type="ChEBI" id="CHEBI:71302"/>
        <dbReference type="ChEBI" id="CHEBI:71310"/>
        <dbReference type="EC" id="2.7.7.77"/>
    </reaction>
</comment>
<feature type="binding site" evidence="8">
    <location>
        <position position="96"/>
    </location>
    <ligand>
        <name>GTP</name>
        <dbReference type="ChEBI" id="CHEBI:37565"/>
    </ligand>
</feature>
<keyword evidence="2 8" id="KW-0808">Transferase</keyword>
<feature type="binding site" evidence="8">
    <location>
        <position position="96"/>
    </location>
    <ligand>
        <name>Mg(2+)</name>
        <dbReference type="ChEBI" id="CHEBI:18420"/>
    </ligand>
</feature>
<name>A0ABW4VTS7_9BACT</name>
<dbReference type="EC" id="2.7.7.77" evidence="8"/>
<dbReference type="InterPro" id="IPR025877">
    <property type="entry name" value="MobA-like_NTP_Trfase"/>
</dbReference>
<evidence type="ECO:0000256" key="5">
    <source>
        <dbReference type="ARBA" id="ARBA00022842"/>
    </source>
</evidence>
<comment type="subcellular location">
    <subcellularLocation>
        <location evidence="8">Cytoplasm</location>
    </subcellularLocation>
</comment>
<dbReference type="SUPFAM" id="SSF53448">
    <property type="entry name" value="Nucleotide-diphospho-sugar transferases"/>
    <property type="match status" value="1"/>
</dbReference>
<evidence type="ECO:0000256" key="2">
    <source>
        <dbReference type="ARBA" id="ARBA00022679"/>
    </source>
</evidence>
<evidence type="ECO:0000313" key="11">
    <source>
        <dbReference type="Proteomes" id="UP001597361"/>
    </source>
</evidence>
<dbReference type="GO" id="GO:0016779">
    <property type="term" value="F:nucleotidyltransferase activity"/>
    <property type="evidence" value="ECO:0007669"/>
    <property type="project" value="UniProtKB-KW"/>
</dbReference>
<evidence type="ECO:0000256" key="6">
    <source>
        <dbReference type="ARBA" id="ARBA00023134"/>
    </source>
</evidence>
<dbReference type="Pfam" id="PF12804">
    <property type="entry name" value="NTP_transf_3"/>
    <property type="match status" value="1"/>
</dbReference>
<comment type="caution">
    <text evidence="10">The sequence shown here is derived from an EMBL/GenBank/DDBJ whole genome shotgun (WGS) entry which is preliminary data.</text>
</comment>
<keyword evidence="11" id="KW-1185">Reference proteome</keyword>
<sequence>MNNNEVEVFILAGGKSSRMGQDKGLIPILGKPMVQHLIEKADQLGLHTSIISPSTEYMVFGKPLYQDIIPDQGPMGGLYTALTKAKTNKTLLLSCDIPLIPIEALRKITECHQIHEICVATIEGQTNPLLALYDIALLPQVKESILEGKLKMRRFIESNLHTPVDLDHLALNNPLVFTNFNTMQDIENLQKSYGNK</sequence>